<dbReference type="AlphaFoldDB" id="A0A4R0P4L7"/>
<dbReference type="EMBL" id="SJSN01000003">
    <property type="protein sequence ID" value="TCD11549.1"/>
    <property type="molecule type" value="Genomic_DNA"/>
</dbReference>
<comment type="function">
    <text evidence="11">NDH-1 shuttles electrons from NADH, via FMN and iron-sulfur (Fe-S) centers, to quinones in the respiratory chain. The immediate electron acceptor for the enzyme in this species is believed to be a menaquinone. Couples the redox reaction to proton translocation (for every two electrons transferred, four hydrogen ions are translocated across the cytoplasmic membrane), and thus conserves the redox energy in a proton gradient.</text>
</comment>
<dbReference type="FunFam" id="1.10.287.3510:FF:000001">
    <property type="entry name" value="NADH-quinone oxidoreductase subunit K"/>
    <property type="match status" value="1"/>
</dbReference>
<dbReference type="GO" id="GO:0042773">
    <property type="term" value="P:ATP synthesis coupled electron transport"/>
    <property type="evidence" value="ECO:0007669"/>
    <property type="project" value="InterPro"/>
</dbReference>
<dbReference type="GO" id="GO:0030964">
    <property type="term" value="C:NADH dehydrogenase complex"/>
    <property type="evidence" value="ECO:0007669"/>
    <property type="project" value="TreeGrafter"/>
</dbReference>
<evidence type="ECO:0000256" key="9">
    <source>
        <dbReference type="ARBA" id="ARBA00023027"/>
    </source>
</evidence>
<feature type="transmembrane region" description="Helical" evidence="11">
    <location>
        <begin position="39"/>
        <end position="58"/>
    </location>
</feature>
<reference evidence="12 13" key="1">
    <citation type="submission" date="2019-02" db="EMBL/GenBank/DDBJ databases">
        <title>Pedobacter sp. RP-3-11 sp. nov., isolated from Arctic soil.</title>
        <authorList>
            <person name="Dahal R.H."/>
        </authorList>
    </citation>
    <scope>NUCLEOTIDE SEQUENCE [LARGE SCALE GENOMIC DNA]</scope>
    <source>
        <strain evidence="12 13">RP-3-11</strain>
    </source>
</reference>
<dbReference type="OrthoDB" id="9810120at2"/>
<comment type="function">
    <text evidence="1">NDH-1 shuttles electrons from NADH, via FMN and iron-sulfur (Fe-S) centers, to quinones in the respiratory chain. The immediate electron acceptor for the enzyme in this species is believed to be ubiquinone. Couples the redox reaction to proton translocation (for every two electrons transferred, four hydrogen ions are translocated across the cytoplasmic membrane), and thus conserves the redox energy in a proton gradient.</text>
</comment>
<keyword evidence="5 11" id="KW-0812">Transmembrane</keyword>
<feature type="transmembrane region" description="Helical" evidence="11">
    <location>
        <begin position="15"/>
        <end position="32"/>
    </location>
</feature>
<comment type="similarity">
    <text evidence="3 11">Belongs to the complex I subunit 4L family.</text>
</comment>
<evidence type="ECO:0000256" key="7">
    <source>
        <dbReference type="ARBA" id="ARBA00022967"/>
    </source>
</evidence>
<keyword evidence="7 11" id="KW-1278">Translocase</keyword>
<evidence type="ECO:0000313" key="13">
    <source>
        <dbReference type="Proteomes" id="UP000291485"/>
    </source>
</evidence>
<dbReference type="Pfam" id="PF00420">
    <property type="entry name" value="Oxidored_q2"/>
    <property type="match status" value="1"/>
</dbReference>
<dbReference type="GO" id="GO:0048038">
    <property type="term" value="F:quinone binding"/>
    <property type="evidence" value="ECO:0007669"/>
    <property type="project" value="UniProtKB-KW"/>
</dbReference>
<evidence type="ECO:0000256" key="2">
    <source>
        <dbReference type="ARBA" id="ARBA00004141"/>
    </source>
</evidence>
<evidence type="ECO:0000256" key="5">
    <source>
        <dbReference type="ARBA" id="ARBA00022692"/>
    </source>
</evidence>
<comment type="caution">
    <text evidence="12">The sequence shown here is derived from an EMBL/GenBank/DDBJ whole genome shotgun (WGS) entry which is preliminary data.</text>
</comment>
<keyword evidence="12" id="KW-0560">Oxidoreductase</keyword>
<keyword evidence="13" id="KW-1185">Reference proteome</keyword>
<dbReference type="NCBIfam" id="NF004323">
    <property type="entry name" value="PRK05715.1-5"/>
    <property type="match status" value="1"/>
</dbReference>
<organism evidence="12 13">
    <name type="scientific">Pedobacter frigidisoli</name>
    <dbReference type="NCBI Taxonomy" id="2530455"/>
    <lineage>
        <taxon>Bacteria</taxon>
        <taxon>Pseudomonadati</taxon>
        <taxon>Bacteroidota</taxon>
        <taxon>Sphingobacteriia</taxon>
        <taxon>Sphingobacteriales</taxon>
        <taxon>Sphingobacteriaceae</taxon>
        <taxon>Pedobacter</taxon>
    </lineage>
</organism>
<keyword evidence="8 11" id="KW-1133">Transmembrane helix</keyword>
<protein>
    <recommendedName>
        <fullName evidence="11">NADH-quinone oxidoreductase subunit K</fullName>
        <ecNumber evidence="11">7.1.1.-</ecNumber>
    </recommendedName>
    <alternativeName>
        <fullName evidence="11">NADH dehydrogenase I subunit K</fullName>
    </alternativeName>
    <alternativeName>
        <fullName evidence="11">NDH-1 subunit K</fullName>
    </alternativeName>
</protein>
<evidence type="ECO:0000256" key="3">
    <source>
        <dbReference type="ARBA" id="ARBA00010519"/>
    </source>
</evidence>
<accession>A0A4R0P4L7</accession>
<comment type="subunit">
    <text evidence="11">NDH-1 is composed of 14 different subunits. Subunits NuoA, H, J, K, L, M, N constitute the membrane sector of the complex.</text>
</comment>
<evidence type="ECO:0000256" key="8">
    <source>
        <dbReference type="ARBA" id="ARBA00022989"/>
    </source>
</evidence>
<keyword evidence="6 11" id="KW-0874">Quinone</keyword>
<sequence>MENLTTQMAGVPLNHYIYLCAIIFTIGVIGVLTRRNAIVIFMSVELMLNAVNLLLTAFSVHNNDPSGQVFVFFIMALAAAEVAVGLAIIVMVYRNTKSIDINVLNRLKW</sequence>
<dbReference type="GO" id="GO:0005886">
    <property type="term" value="C:plasma membrane"/>
    <property type="evidence" value="ECO:0007669"/>
    <property type="project" value="UniProtKB-SubCell"/>
</dbReference>
<evidence type="ECO:0000256" key="1">
    <source>
        <dbReference type="ARBA" id="ARBA00002378"/>
    </source>
</evidence>
<dbReference type="NCBIfam" id="NF004321">
    <property type="entry name" value="PRK05715.1-3"/>
    <property type="match status" value="1"/>
</dbReference>
<dbReference type="InterPro" id="IPR039428">
    <property type="entry name" value="NUOK/Mnh_C1-like"/>
</dbReference>
<comment type="catalytic activity">
    <reaction evidence="11">
        <text>a quinone + NADH + 5 H(+)(in) = a quinol + NAD(+) + 4 H(+)(out)</text>
        <dbReference type="Rhea" id="RHEA:57888"/>
        <dbReference type="ChEBI" id="CHEBI:15378"/>
        <dbReference type="ChEBI" id="CHEBI:24646"/>
        <dbReference type="ChEBI" id="CHEBI:57540"/>
        <dbReference type="ChEBI" id="CHEBI:57945"/>
        <dbReference type="ChEBI" id="CHEBI:132124"/>
    </reaction>
</comment>
<keyword evidence="9 11" id="KW-0520">NAD</keyword>
<evidence type="ECO:0000256" key="11">
    <source>
        <dbReference type="HAMAP-Rule" id="MF_01456"/>
    </source>
</evidence>
<dbReference type="PANTHER" id="PTHR11434:SF21">
    <property type="entry name" value="NADH DEHYDROGENASE SUBUNIT 4L-RELATED"/>
    <property type="match status" value="1"/>
</dbReference>
<dbReference type="Proteomes" id="UP000291485">
    <property type="component" value="Unassembled WGS sequence"/>
</dbReference>
<evidence type="ECO:0000256" key="10">
    <source>
        <dbReference type="ARBA" id="ARBA00023136"/>
    </source>
</evidence>
<evidence type="ECO:0000313" key="12">
    <source>
        <dbReference type="EMBL" id="TCD11549.1"/>
    </source>
</evidence>
<gene>
    <name evidence="11 12" type="primary">nuoK</name>
    <name evidence="12" type="ORF">EZ449_04620</name>
</gene>
<name>A0A4R0P4L7_9SPHI</name>
<dbReference type="NCBIfam" id="NF004320">
    <property type="entry name" value="PRK05715.1-2"/>
    <property type="match status" value="1"/>
</dbReference>
<dbReference type="RefSeq" id="WP_131556800.1">
    <property type="nucleotide sequence ID" value="NZ_SJSN01000003.1"/>
</dbReference>
<dbReference type="Gene3D" id="1.10.287.3510">
    <property type="match status" value="1"/>
</dbReference>
<comment type="subcellular location">
    <subcellularLocation>
        <location evidence="11">Cell membrane</location>
        <topology evidence="11">Multi-pass membrane protein</topology>
    </subcellularLocation>
    <subcellularLocation>
        <location evidence="2">Membrane</location>
        <topology evidence="2">Multi-pass membrane protein</topology>
    </subcellularLocation>
</comment>
<dbReference type="PANTHER" id="PTHR11434">
    <property type="entry name" value="NADH-UBIQUINONE OXIDOREDUCTASE SUBUNIT ND4L"/>
    <property type="match status" value="1"/>
</dbReference>
<proteinExistence type="inferred from homology"/>
<dbReference type="GO" id="GO:0050136">
    <property type="term" value="F:NADH dehydrogenase (quinone) (non-electrogenic) activity"/>
    <property type="evidence" value="ECO:0007669"/>
    <property type="project" value="UniProtKB-UniRule"/>
</dbReference>
<evidence type="ECO:0000256" key="6">
    <source>
        <dbReference type="ARBA" id="ARBA00022719"/>
    </source>
</evidence>
<keyword evidence="4 11" id="KW-0813">Transport</keyword>
<feature type="transmembrane region" description="Helical" evidence="11">
    <location>
        <begin position="70"/>
        <end position="93"/>
    </location>
</feature>
<dbReference type="HAMAP" id="MF_01456">
    <property type="entry name" value="NDH1_NuoK"/>
    <property type="match status" value="1"/>
</dbReference>
<dbReference type="EC" id="7.1.1.-" evidence="11"/>
<keyword evidence="10 11" id="KW-0472">Membrane</keyword>
<dbReference type="InterPro" id="IPR001133">
    <property type="entry name" value="NADH_UbQ_OxRdtase_chain4L/K"/>
</dbReference>
<keyword evidence="11" id="KW-1003">Cell membrane</keyword>
<evidence type="ECO:0000256" key="4">
    <source>
        <dbReference type="ARBA" id="ARBA00022448"/>
    </source>
</evidence>